<reference evidence="1" key="1">
    <citation type="submission" date="2020-11" db="EMBL/GenBank/DDBJ databases">
        <authorList>
            <consortium name="DOE Joint Genome Institute"/>
            <person name="Ahrendt S."/>
            <person name="Riley R."/>
            <person name="Andreopoulos W."/>
            <person name="LaButti K."/>
            <person name="Pangilinan J."/>
            <person name="Ruiz-duenas F.J."/>
            <person name="Barrasa J.M."/>
            <person name="Sanchez-Garcia M."/>
            <person name="Camarero S."/>
            <person name="Miyauchi S."/>
            <person name="Serrano A."/>
            <person name="Linde D."/>
            <person name="Babiker R."/>
            <person name="Drula E."/>
            <person name="Ayuso-Fernandez I."/>
            <person name="Pacheco R."/>
            <person name="Padilla G."/>
            <person name="Ferreira P."/>
            <person name="Barriuso J."/>
            <person name="Kellner H."/>
            <person name="Castanera R."/>
            <person name="Alfaro M."/>
            <person name="Ramirez L."/>
            <person name="Pisabarro A.G."/>
            <person name="Kuo A."/>
            <person name="Tritt A."/>
            <person name="Lipzen A."/>
            <person name="He G."/>
            <person name="Yan M."/>
            <person name="Ng V."/>
            <person name="Cullen D."/>
            <person name="Martin F."/>
            <person name="Rosso M.-N."/>
            <person name="Henrissat B."/>
            <person name="Hibbett D."/>
            <person name="Martinez A.T."/>
            <person name="Grigoriev I.V."/>
        </authorList>
    </citation>
    <scope>NUCLEOTIDE SEQUENCE</scope>
    <source>
        <strain evidence="1">AH 44721</strain>
    </source>
</reference>
<accession>A0A9P5N9E6</accession>
<proteinExistence type="predicted"/>
<dbReference type="OrthoDB" id="2576233at2759"/>
<dbReference type="Proteomes" id="UP000724874">
    <property type="component" value="Unassembled WGS sequence"/>
</dbReference>
<dbReference type="Pfam" id="PF18759">
    <property type="entry name" value="Plavaka"/>
    <property type="match status" value="1"/>
</dbReference>
<protein>
    <submittedName>
        <fullName evidence="1">Uncharacterized protein</fullName>
    </submittedName>
</protein>
<sequence length="627" mass="71930">MPFSSELDWRFAEWAVKDGPGQNAIDRLLAIPGVRFRGAGEIRLSYNNIRSLLKKVDSIPDRTGEWQTKELFFHGEPDEKFTIRFRSPLEAIKSLFADPALEKHRVYTPKKVFTDEMKKSRIFSEMHTAKWWHALQALLPAGATVAPVIVATDKTQLTQFSGGKSAYPVYLTIGNLSKAVRRKPSQNACILIAYLSVDKLNRAKMTELEHRSRVQHIFHEAMRIVLEPLKKAGKDGVEMTCSNGDIRCVFPILTCYVADYPEQCLVTCTKYGTCPKCQCPADSLGDPKAAPERTRQWTEKIINDAKVSDSPREFHKECMSHDVAGGVYTPFWQDFPYTDIHKCITPDALPFGVGLRQFKHGISKLSQISGSEQKNMAKILLGCLSGLMAPTGIKAVRALLDFIYLSQYSSHNQETLAYMRDALKDFHKYKHYFVNIKCREHLNLPKLHSLNHYIDSIELFGTTDNYNTEMFERLHIDFAKHGWRATNQRDEFPQMIRWLSRQEKLSYFNALTKQPSNFTHPTTSQCTRFRFYLRKYLNSIREPRLPNQTLQSATLPFSQLDVYNMFRFRPVPLNDDEEEYDIVKAIPRSKSIPDGCFDTAVVMTSKEAESHGLKGKWLEVVITQDLI</sequence>
<evidence type="ECO:0000313" key="2">
    <source>
        <dbReference type="Proteomes" id="UP000724874"/>
    </source>
</evidence>
<evidence type="ECO:0000313" key="1">
    <source>
        <dbReference type="EMBL" id="KAF8871060.1"/>
    </source>
</evidence>
<gene>
    <name evidence="1" type="ORF">CPB84DRAFT_1818259</name>
</gene>
<organism evidence="1 2">
    <name type="scientific">Gymnopilus junonius</name>
    <name type="common">Spectacular rustgill mushroom</name>
    <name type="synonym">Gymnopilus spectabilis subsp. junonius</name>
    <dbReference type="NCBI Taxonomy" id="109634"/>
    <lineage>
        <taxon>Eukaryota</taxon>
        <taxon>Fungi</taxon>
        <taxon>Dikarya</taxon>
        <taxon>Basidiomycota</taxon>
        <taxon>Agaricomycotina</taxon>
        <taxon>Agaricomycetes</taxon>
        <taxon>Agaricomycetidae</taxon>
        <taxon>Agaricales</taxon>
        <taxon>Agaricineae</taxon>
        <taxon>Hymenogastraceae</taxon>
        <taxon>Gymnopilus</taxon>
    </lineage>
</organism>
<comment type="caution">
    <text evidence="1">The sequence shown here is derived from an EMBL/GenBank/DDBJ whole genome shotgun (WGS) entry which is preliminary data.</text>
</comment>
<dbReference type="InterPro" id="IPR041078">
    <property type="entry name" value="Plavaka"/>
</dbReference>
<dbReference type="EMBL" id="JADNYJ010000323">
    <property type="protein sequence ID" value="KAF8871060.1"/>
    <property type="molecule type" value="Genomic_DNA"/>
</dbReference>
<name>A0A9P5N9E6_GYMJU</name>
<dbReference type="AlphaFoldDB" id="A0A9P5N9E6"/>
<keyword evidence="2" id="KW-1185">Reference proteome</keyword>